<organism evidence="3 4">
    <name type="scientific">Zingiber officinale</name>
    <name type="common">Ginger</name>
    <name type="synonym">Amomum zingiber</name>
    <dbReference type="NCBI Taxonomy" id="94328"/>
    <lineage>
        <taxon>Eukaryota</taxon>
        <taxon>Viridiplantae</taxon>
        <taxon>Streptophyta</taxon>
        <taxon>Embryophyta</taxon>
        <taxon>Tracheophyta</taxon>
        <taxon>Spermatophyta</taxon>
        <taxon>Magnoliopsida</taxon>
        <taxon>Liliopsida</taxon>
        <taxon>Zingiberales</taxon>
        <taxon>Zingiberaceae</taxon>
        <taxon>Zingiber</taxon>
    </lineage>
</organism>
<dbReference type="Proteomes" id="UP000734854">
    <property type="component" value="Unassembled WGS sequence"/>
</dbReference>
<evidence type="ECO:0000256" key="1">
    <source>
        <dbReference type="SAM" id="MobiDB-lite"/>
    </source>
</evidence>
<dbReference type="EMBL" id="JACMSC010000006">
    <property type="protein sequence ID" value="KAG6519113.1"/>
    <property type="molecule type" value="Genomic_DNA"/>
</dbReference>
<dbReference type="AlphaFoldDB" id="A0A8J5H5F1"/>
<accession>A0A8J5H5F1</accession>
<comment type="caution">
    <text evidence="3">The sequence shown here is derived from an EMBL/GenBank/DDBJ whole genome shotgun (WGS) entry which is preliminary data.</text>
</comment>
<dbReference type="PANTHER" id="PTHR47158">
    <property type="entry name" value="OS08G0239000 PROTEIN"/>
    <property type="match status" value="1"/>
</dbReference>
<keyword evidence="4" id="KW-1185">Reference proteome</keyword>
<proteinExistence type="predicted"/>
<dbReference type="CDD" id="cd20264">
    <property type="entry name" value="Complex1_LYR_LYRM4"/>
    <property type="match status" value="1"/>
</dbReference>
<evidence type="ECO:0000259" key="2">
    <source>
        <dbReference type="Pfam" id="PF05347"/>
    </source>
</evidence>
<dbReference type="GO" id="GO:0016226">
    <property type="term" value="P:iron-sulfur cluster assembly"/>
    <property type="evidence" value="ECO:0007669"/>
    <property type="project" value="InterPro"/>
</dbReference>
<reference evidence="3 4" key="1">
    <citation type="submission" date="2020-08" db="EMBL/GenBank/DDBJ databases">
        <title>Plant Genome Project.</title>
        <authorList>
            <person name="Zhang R.-G."/>
        </authorList>
    </citation>
    <scope>NUCLEOTIDE SEQUENCE [LARGE SCALE GENOMIC DNA]</scope>
    <source>
        <tissue evidence="3">Rhizome</tissue>
    </source>
</reference>
<dbReference type="Pfam" id="PF05347">
    <property type="entry name" value="Complex1_LYR"/>
    <property type="match status" value="1"/>
</dbReference>
<evidence type="ECO:0000313" key="3">
    <source>
        <dbReference type="EMBL" id="KAG6519113.1"/>
    </source>
</evidence>
<evidence type="ECO:0000313" key="4">
    <source>
        <dbReference type="Proteomes" id="UP000734854"/>
    </source>
</evidence>
<name>A0A8J5H5F1_ZINOF</name>
<feature type="domain" description="Complex 1 LYR protein" evidence="2">
    <location>
        <begin position="9"/>
        <end position="65"/>
    </location>
</feature>
<protein>
    <recommendedName>
        <fullName evidence="2">Complex 1 LYR protein domain-containing protein</fullName>
    </recommendedName>
</protein>
<dbReference type="InterPro" id="IPR045297">
    <property type="entry name" value="Complex1_LYR_LYRM4"/>
</dbReference>
<gene>
    <name evidence="3" type="ORF">ZIOFF_022602</name>
</gene>
<sequence>MVLAPSRVEVLSLFRSLLRTASKFADYNIREYAKRRTIDGFRDNRGLSDPSSVALAFADGKSQFEVVKRQVTVYSLYAPKVKSVMEVTSLLPSCTAPNALCFKFKPSSPSCTGDDTMAICWEEMEITRMRRKIMKEARRSMPELGAGRVMYLVRAFERLLSLSQQIKTAGVGVGVGAGKKKGMLTLTTMDLVNWALFQSPEEIFSEEDYDYPFSPVSPELESHEANFAARFSFASVGESDAAERKTGLSKKRWIKKLKVRKQKTFKKRIEMKLYFLKRSRMACGLARMNSNWRRLNLSGVLSQCSFNRDHNIPLATADDEKTNSVQPDLNTKLASCKEDSSDKPNNASSCNPESDHATSSRKSNKWIYYIKGGYHRNESISHIQPQRNSKKHNAPAIPSNRLVRLNQLLA</sequence>
<feature type="compositionally biased region" description="Polar residues" evidence="1">
    <location>
        <begin position="343"/>
        <end position="352"/>
    </location>
</feature>
<dbReference type="InterPro" id="IPR008011">
    <property type="entry name" value="Complex1_LYR_dom"/>
</dbReference>
<dbReference type="PANTHER" id="PTHR47158:SF1">
    <property type="entry name" value="OS08G0239000 PROTEIN"/>
    <property type="match status" value="1"/>
</dbReference>
<feature type="region of interest" description="Disordered" evidence="1">
    <location>
        <begin position="335"/>
        <end position="359"/>
    </location>
</feature>